<keyword evidence="5" id="KW-0032">Aminotransferase</keyword>
<proteinExistence type="predicted"/>
<dbReference type="PANTHER" id="PTHR37418">
    <property type="entry name" value="3-KETO-5-AMINOHEXANOATE CLEAVAGE ENZYME-RELATED"/>
    <property type="match status" value="1"/>
</dbReference>
<dbReference type="GO" id="GO:0046872">
    <property type="term" value="F:metal ion binding"/>
    <property type="evidence" value="ECO:0007669"/>
    <property type="project" value="UniProtKB-KW"/>
</dbReference>
<evidence type="ECO:0000313" key="5">
    <source>
        <dbReference type="EMBL" id="PCI79715.1"/>
    </source>
</evidence>
<dbReference type="InterPro" id="IPR008567">
    <property type="entry name" value="BKACE"/>
</dbReference>
<dbReference type="Pfam" id="PF05853">
    <property type="entry name" value="BKACE"/>
    <property type="match status" value="1"/>
</dbReference>
<keyword evidence="3" id="KW-0479">Metal-binding</keyword>
<protein>
    <submittedName>
        <fullName evidence="5">Class III aminotransferase</fullName>
    </submittedName>
</protein>
<dbReference type="InterPro" id="IPR013785">
    <property type="entry name" value="Aldolase_TIM"/>
</dbReference>
<reference evidence="6" key="1">
    <citation type="submission" date="2017-08" db="EMBL/GenBank/DDBJ databases">
        <title>A dynamic microbial community with high functional redundancy inhabits the cold, oxic subseafloor aquifer.</title>
        <authorList>
            <person name="Tully B.J."/>
            <person name="Wheat C.G."/>
            <person name="Glazer B.T."/>
            <person name="Huber J.A."/>
        </authorList>
    </citation>
    <scope>NUCLEOTIDE SEQUENCE [LARGE SCALE GENOMIC DNA]</scope>
</reference>
<dbReference type="GO" id="GO:0008483">
    <property type="term" value="F:transaminase activity"/>
    <property type="evidence" value="ECO:0007669"/>
    <property type="project" value="UniProtKB-KW"/>
</dbReference>
<dbReference type="Gene3D" id="3.20.20.70">
    <property type="entry name" value="Aldolase class I"/>
    <property type="match status" value="1"/>
</dbReference>
<name>A0A2A4XCD9_9GAMM</name>
<organism evidence="5 6">
    <name type="scientific">SAR86 cluster bacterium</name>
    <dbReference type="NCBI Taxonomy" id="2030880"/>
    <lineage>
        <taxon>Bacteria</taxon>
        <taxon>Pseudomonadati</taxon>
        <taxon>Pseudomonadota</taxon>
        <taxon>Gammaproteobacteria</taxon>
        <taxon>SAR86 cluster</taxon>
    </lineage>
</organism>
<evidence type="ECO:0000256" key="4">
    <source>
        <dbReference type="ARBA" id="ARBA00022833"/>
    </source>
</evidence>
<dbReference type="EMBL" id="NVUL01000015">
    <property type="protein sequence ID" value="PCI79715.1"/>
    <property type="molecule type" value="Genomic_DNA"/>
</dbReference>
<evidence type="ECO:0000313" key="6">
    <source>
        <dbReference type="Proteomes" id="UP000218767"/>
    </source>
</evidence>
<dbReference type="AlphaFoldDB" id="A0A2A4XCD9"/>
<evidence type="ECO:0000256" key="2">
    <source>
        <dbReference type="ARBA" id="ARBA00022679"/>
    </source>
</evidence>
<keyword evidence="2 5" id="KW-0808">Transferase</keyword>
<sequence length="267" mass="29375">MIAVAPNGARKTQQDHPQLPINPKEIAHAAAACVDAGACMLHLHVRDENLRHSLDAQHYKEAIQTIRLEVGEDLIIQITTEAVGIYNREQQIQTVHEVRPEAVSLAIREISPVGVDEKISAEFFSFLQRERIAPQYILYDKEDILHFNELLERGIVPDEHVSVLLVLGRYAENQQSDSADLAPLLSFLPDVQHWSLCAFGASEADCMLEAIQRGGHCRVGFENNLLMANGSKAENNAALVKAVSDGATSLDRKIASADAARKLLGMS</sequence>
<dbReference type="Proteomes" id="UP000218767">
    <property type="component" value="Unassembled WGS sequence"/>
</dbReference>
<keyword evidence="4" id="KW-0862">Zinc</keyword>
<dbReference type="GO" id="GO:0043720">
    <property type="term" value="F:3-keto-5-aminohexanoate cleavage activity"/>
    <property type="evidence" value="ECO:0007669"/>
    <property type="project" value="InterPro"/>
</dbReference>
<dbReference type="PANTHER" id="PTHR37418:SF2">
    <property type="entry name" value="3-KETO-5-AMINOHEXANOATE CLEAVAGE ENZYME"/>
    <property type="match status" value="1"/>
</dbReference>
<comment type="cofactor">
    <cofactor evidence="1">
        <name>Zn(2+)</name>
        <dbReference type="ChEBI" id="CHEBI:29105"/>
    </cofactor>
</comment>
<accession>A0A2A4XCD9</accession>
<evidence type="ECO:0000256" key="3">
    <source>
        <dbReference type="ARBA" id="ARBA00022723"/>
    </source>
</evidence>
<comment type="caution">
    <text evidence="5">The sequence shown here is derived from an EMBL/GenBank/DDBJ whole genome shotgun (WGS) entry which is preliminary data.</text>
</comment>
<evidence type="ECO:0000256" key="1">
    <source>
        <dbReference type="ARBA" id="ARBA00001947"/>
    </source>
</evidence>
<gene>
    <name evidence="5" type="ORF">COB20_04270</name>
</gene>